<comment type="caution">
    <text evidence="3">The sequence shown here is derived from an EMBL/GenBank/DDBJ whole genome shotgun (WGS) entry which is preliminary data.</text>
</comment>
<dbReference type="STRING" id="1619044.UY92_C0003G0018"/>
<dbReference type="Proteomes" id="UP000033870">
    <property type="component" value="Unassembled WGS sequence"/>
</dbReference>
<dbReference type="InterPro" id="IPR013693">
    <property type="entry name" value="SpoIID/LytB_N"/>
</dbReference>
<evidence type="ECO:0000256" key="1">
    <source>
        <dbReference type="SAM" id="SignalP"/>
    </source>
</evidence>
<evidence type="ECO:0000313" key="3">
    <source>
        <dbReference type="EMBL" id="KKW42812.1"/>
    </source>
</evidence>
<feature type="signal peptide" evidence="1">
    <location>
        <begin position="1"/>
        <end position="34"/>
    </location>
</feature>
<name>A0A0G2AN88_9BACT</name>
<dbReference type="Gene3D" id="2.60.40.10">
    <property type="entry name" value="Immunoglobulins"/>
    <property type="match status" value="2"/>
</dbReference>
<evidence type="ECO:0000259" key="2">
    <source>
        <dbReference type="Pfam" id="PF08486"/>
    </source>
</evidence>
<dbReference type="EMBL" id="LCRX01000003">
    <property type="protein sequence ID" value="KKW42812.1"/>
    <property type="molecule type" value="Genomic_DNA"/>
</dbReference>
<protein>
    <submittedName>
        <fullName evidence="3">SpoIID/LytB domain protein</fullName>
    </submittedName>
</protein>
<proteinExistence type="predicted"/>
<accession>A0A0G2AN88</accession>
<feature type="domain" description="Sporulation stage II protein D amidase enhancer LytB N-terminal" evidence="2">
    <location>
        <begin position="456"/>
        <end position="548"/>
    </location>
</feature>
<gene>
    <name evidence="3" type="ORF">UY92_C0003G0018</name>
</gene>
<dbReference type="Pfam" id="PF08486">
    <property type="entry name" value="SpoIID"/>
    <property type="match status" value="1"/>
</dbReference>
<dbReference type="InterPro" id="IPR013783">
    <property type="entry name" value="Ig-like_fold"/>
</dbReference>
<reference evidence="3 4" key="1">
    <citation type="journal article" date="2015" name="Nature">
        <title>rRNA introns, odd ribosomes, and small enigmatic genomes across a large radiation of phyla.</title>
        <authorList>
            <person name="Brown C.T."/>
            <person name="Hug L.A."/>
            <person name="Thomas B.C."/>
            <person name="Sharon I."/>
            <person name="Castelle C.J."/>
            <person name="Singh A."/>
            <person name="Wilkins M.J."/>
            <person name="Williams K.H."/>
            <person name="Banfield J.F."/>
        </authorList>
    </citation>
    <scope>NUCLEOTIDE SEQUENCE [LARGE SCALE GENOMIC DNA]</scope>
</reference>
<dbReference type="AlphaFoldDB" id="A0A0G2AN88"/>
<feature type="chain" id="PRO_5002541983" evidence="1">
    <location>
        <begin position="35"/>
        <end position="636"/>
    </location>
</feature>
<organism evidence="3 4">
    <name type="scientific">Candidatus Magasanikbacteria bacterium GW2011_GWA2_56_11</name>
    <dbReference type="NCBI Taxonomy" id="1619044"/>
    <lineage>
        <taxon>Bacteria</taxon>
        <taxon>Candidatus Magasanikiibacteriota</taxon>
    </lineage>
</organism>
<sequence length="636" mass="69661">MRYLSKKSPLSPLRWIYLTLVSLVLILLSLPAMAAEPEVAVKDTGYAAKYVSQSVPDPIVLAAGETKSVAIKFKNTGTTVWNSSGSRFISAYTMEPRYRASEFRGRSWLSAGQTGKLAGITNPGQTGELIIDLVAPSKPGDYTERFYLAAENHTWVKGGYFYLQIKVTAATAKPAPPLPSDLPANVPADSVSSPQTAYRASRFILSRKAVTAVGGEQVKIVVGFQNTGTAAWPKYTLVPGGATALASVSPSFADSAWQGRSLVLAREGNIGPGSILRETFLFRAPRVRGSYTASFELKANDAPVEGGAFSIPVTVTEDAPTHYADPIFPGEDAVEPPAETPRLSAEPRIRVGLYKPDATVQFVSYDDDYNVYDGTDLVGVLEKNKVGFLSFADGQYSFKGGGMEFATGRYIRLEPAADARAVFTLLNYSREVSWKGSRNFNAYRGAIEYRLTKDGSTLYVINDLLLEDYVNGIGENANSSPLEYLKSQAVAQRTYAYYIKEQSSKHDTRNFDVVATTGDQLYLGYESERIMPRFVESAKATRGYMVTYDNDIVITPYFGNTGGRTLSWTEVWGGSHKPWLVSVPATYDKRDGKRLYGHGVGMSQRDAAIRAEEEGLDWVALIKYYYSGVEVAKIFS</sequence>
<evidence type="ECO:0000313" key="4">
    <source>
        <dbReference type="Proteomes" id="UP000033870"/>
    </source>
</evidence>
<keyword evidence="1" id="KW-0732">Signal</keyword>